<dbReference type="EMBL" id="JZWS03000002">
    <property type="protein sequence ID" value="MEW9491055.1"/>
    <property type="molecule type" value="Genomic_DNA"/>
</dbReference>
<organism evidence="1 2">
    <name type="scientific">Candidatus Aramenus sulfurataquae</name>
    <dbReference type="NCBI Taxonomy" id="1326980"/>
    <lineage>
        <taxon>Archaea</taxon>
        <taxon>Thermoproteota</taxon>
        <taxon>Thermoprotei</taxon>
        <taxon>Sulfolobales</taxon>
        <taxon>Sulfolobaceae</taxon>
        <taxon>Candidatus Aramenus</taxon>
    </lineage>
</organism>
<evidence type="ECO:0000313" key="1">
    <source>
        <dbReference type="EMBL" id="MEW9491055.1"/>
    </source>
</evidence>
<sequence>MLVIRLDKVTSTQDFAEAVYSLLYSEYVVVAEEQTKARGRYGREWYSPKGGLWFTYVKYNFPTDQVPMATLKSSLAIRQVLGKYVDARIRWPNDIVVNKKKISGVLVEAIAQGETSTIFIGPGVNTNVTAFPQGISATSLFLETGKEFNNDELLLELVKSIDEYLKIGDKEAIEEVNRYLSIKNEKVKIYGKDFAKECEALFVDNYGRLITDCGIFEVEDVLRLESS</sequence>
<reference evidence="1" key="1">
    <citation type="submission" date="2024-07" db="EMBL/GenBank/DDBJ databases">
        <title>Metagenome and Metagenome-Assembled Genomes of Archaea from a hot spring from the geothermal field of Los Azufres, Mexico.</title>
        <authorList>
            <person name="Marin-Paredes R."/>
            <person name="Martinez-Romero E."/>
            <person name="Servin-Garciduenas L.E."/>
        </authorList>
    </citation>
    <scope>NUCLEOTIDE SEQUENCE</scope>
    <source>
        <strain evidence="1">AZ1-454</strain>
    </source>
</reference>
<proteinExistence type="predicted"/>
<keyword evidence="1" id="KW-0436">Ligase</keyword>
<evidence type="ECO:0000313" key="2">
    <source>
        <dbReference type="Proteomes" id="UP000053480"/>
    </source>
</evidence>
<comment type="caution">
    <text evidence="1">The sequence shown here is derived from an EMBL/GenBank/DDBJ whole genome shotgun (WGS) entry which is preliminary data.</text>
</comment>
<dbReference type="EC" id="6.3.4.15" evidence="1"/>
<accession>A0ACC6TME3</accession>
<name>A0ACC6TME3_9CREN</name>
<dbReference type="Proteomes" id="UP000053480">
    <property type="component" value="Unassembled WGS sequence"/>
</dbReference>
<gene>
    <name evidence="1" type="ORF">TQ35_0002490</name>
</gene>
<protein>
    <submittedName>
        <fullName evidence="1">Biotin--[acetyl-CoA-carboxylase] ligase</fullName>
        <ecNumber evidence="1">6.3.4.15</ecNumber>
    </submittedName>
</protein>